<keyword evidence="7" id="KW-1185">Reference proteome</keyword>
<accession>A0ABY6P296</accession>
<keyword evidence="3" id="KW-0456">Lyase</keyword>
<keyword evidence="1" id="KW-0210">Decarboxylase</keyword>
<dbReference type="EMBL" id="CP110615">
    <property type="protein sequence ID" value="UZJ25461.1"/>
    <property type="molecule type" value="Genomic_DNA"/>
</dbReference>
<evidence type="ECO:0000256" key="3">
    <source>
        <dbReference type="ARBA" id="ARBA00023239"/>
    </source>
</evidence>
<name>A0ABY6P296_9NOCA</name>
<keyword evidence="4" id="KW-0670">Pyruvate</keyword>
<protein>
    <submittedName>
        <fullName evidence="6">Phosphatidylserine decarboxylase</fullName>
    </submittedName>
</protein>
<gene>
    <name evidence="6" type="ORF">RHODO2019_03015</name>
</gene>
<evidence type="ECO:0000256" key="5">
    <source>
        <dbReference type="SAM" id="MobiDB-lite"/>
    </source>
</evidence>
<proteinExistence type="predicted"/>
<evidence type="ECO:0000313" key="7">
    <source>
        <dbReference type="Proteomes" id="UP001164965"/>
    </source>
</evidence>
<sequence>MTTTISDTTIIDELHRALAENDGLRQLLERSIVTAHERAGADLDPDLRDALDWPTTLEEYTDYLRRFLSWIPQETGAKAWKKQSGGTTSSREVSDRLAHFFWLIDQKDGPDGRAIGEDYPAFRQWCTHFAREWGAFLDTPDSFSPEILDSFTTHAPEYTVEESMVGGRPNAPSGWLTFNQFFARELNPGQRPIADPGNNQTVVSPADCTYQHSYAIGEDSQIPPTTLKGTHTYGSIDQLLEGSRYADTFAGGTFVHYMLPPWAYHRFHLPVAGQVQESFVIHGTVVMEVDLVDGELVSSDATTTGFEFSQTRGVLTVDTTGSPAGDLGIVAVVPVGMSHVGSVVLTAGTGTQLDKGDEFGYFQFGGSDIIMLFQAGVETRIDTSTDPRKVGSPTLHAQLRTS</sequence>
<evidence type="ECO:0000256" key="1">
    <source>
        <dbReference type="ARBA" id="ARBA00022793"/>
    </source>
</evidence>
<dbReference type="Proteomes" id="UP001164965">
    <property type="component" value="Chromosome"/>
</dbReference>
<dbReference type="RefSeq" id="WP_265383566.1">
    <property type="nucleotide sequence ID" value="NZ_CP110615.1"/>
</dbReference>
<keyword evidence="2" id="KW-0865">Zymogen</keyword>
<feature type="region of interest" description="Disordered" evidence="5">
    <location>
        <begin position="383"/>
        <end position="402"/>
    </location>
</feature>
<reference evidence="6" key="1">
    <citation type="submission" date="2022-10" db="EMBL/GenBank/DDBJ databases">
        <title>Rhodococcus sp.75.</title>
        <authorList>
            <person name="Sun M."/>
        </authorList>
    </citation>
    <scope>NUCLEOTIDE SEQUENCE</scope>
    <source>
        <strain evidence="6">75</strain>
    </source>
</reference>
<evidence type="ECO:0000313" key="6">
    <source>
        <dbReference type="EMBL" id="UZJ25461.1"/>
    </source>
</evidence>
<dbReference type="PANTHER" id="PTHR10067">
    <property type="entry name" value="PHOSPHATIDYLSERINE DECARBOXYLASE"/>
    <property type="match status" value="1"/>
</dbReference>
<dbReference type="PANTHER" id="PTHR10067:SF13">
    <property type="entry name" value="PHOSPHATIDYLSERINE DECARBOXYLASE"/>
    <property type="match status" value="1"/>
</dbReference>
<dbReference type="InterPro" id="IPR003817">
    <property type="entry name" value="PS_Dcarbxylase"/>
</dbReference>
<organism evidence="6 7">
    <name type="scientific">Rhodococcus antarcticus</name>
    <dbReference type="NCBI Taxonomy" id="2987751"/>
    <lineage>
        <taxon>Bacteria</taxon>
        <taxon>Bacillati</taxon>
        <taxon>Actinomycetota</taxon>
        <taxon>Actinomycetes</taxon>
        <taxon>Mycobacteriales</taxon>
        <taxon>Nocardiaceae</taxon>
        <taxon>Rhodococcus</taxon>
    </lineage>
</organism>
<dbReference type="Pfam" id="PF02666">
    <property type="entry name" value="PS_Dcarbxylase"/>
    <property type="match status" value="1"/>
</dbReference>
<evidence type="ECO:0000256" key="2">
    <source>
        <dbReference type="ARBA" id="ARBA00023145"/>
    </source>
</evidence>
<evidence type="ECO:0000256" key="4">
    <source>
        <dbReference type="ARBA" id="ARBA00023317"/>
    </source>
</evidence>